<name>A0ACC2XCF0_9TREE</name>
<reference evidence="1" key="1">
    <citation type="submission" date="2023-04" db="EMBL/GenBank/DDBJ databases">
        <title>Draft Genome sequencing of Naganishia species isolated from polar environments using Oxford Nanopore Technology.</title>
        <authorList>
            <person name="Leo P."/>
            <person name="Venkateswaran K."/>
        </authorList>
    </citation>
    <scope>NUCLEOTIDE SEQUENCE</scope>
    <source>
        <strain evidence="1">DBVPG 5303</strain>
    </source>
</reference>
<evidence type="ECO:0000313" key="1">
    <source>
        <dbReference type="EMBL" id="KAJ9121034.1"/>
    </source>
</evidence>
<accession>A0ACC2XCF0</accession>
<protein>
    <submittedName>
        <fullName evidence="1">Uncharacterized protein</fullName>
    </submittedName>
</protein>
<gene>
    <name evidence="1" type="ORF">QFC24_005015</name>
</gene>
<comment type="caution">
    <text evidence="1">The sequence shown here is derived from an EMBL/GenBank/DDBJ whole genome shotgun (WGS) entry which is preliminary data.</text>
</comment>
<sequence length="1525" mass="168985">MPSFSFANPLSSRRTVSAQDRSSSRPVNGAKQHKSKLSIAPPTPVLPLASSVRQDLSSLALEQQFSNLSSGTRPSISASSSTQDVRQGSYNSNLQAVNVSSIGRKNIAGLSGESKIVAVLINRLVSKLPASTGSSLGATEGDPIVQQTIIALEKISETKLALVAHGLTTVLEGFIPQTANLALANQPIHVLQSQYIILKTMQHCTTAYWKYHHEQNTATSFAFRSEMERYPRPWPSPPVIEESLARFMVATLILYIRMTTYEVTSAQLGVRGRTAPVPGTFGIKGENEQTPMGRSMLRFLHGFSTSADVGLKYRTEQSMEGKVHEEGPGGLMTTSEGADVEVSHVPTSSNGARAPHQGHRRRQSSHSINTMASTGGSASAATLMCEIARQVGKIFYFLSSAAWSVVYGKIRGTLLKLVQSGEERPDAVEIRILEWSNLDQAKLSSVIKDFASHFLHIKRSVQPALSVAVHSAIWNWIEAYPVEFTALHQKGKRVDGGAETLFDIIHGLATSGDGPQKAKAFWPTQGALLLLCPDILDKAIHGETGSNASFLENIHKTGKASYMDEPTLLCYVDFCKAGSIIPLGSHQYALHEYVRDVRSDFQERLLHDKNVMEILDINLLICGFVALHRSRFLDNRAWSPMLAFLNEAKSLRCRKVIAHSALILILESDNQPHAPPLLEIQTAAAPFFRAWLCECIAHWTSEGNWKPTYEVDLNVLDTPTYMAREKMLLDAILKLYAAEPAFAFDGTGTTAGTLGVPDLLSTLSKGAFHLRSPETAKDCERSLLSLQNWIFSLPESTADVEAHQLSVSLISPDFDMNVRTIQALGTLAAYRKDASSTIDRDMQIMRESASSVFFHISEDLEGVFGRIQQQKLIRKTFRSSAQPCAPVRTLWQLLFGRFAELTTRIVDGVELGLAAERHDSIPSLNSYESGLWKNLGLFLSGTSDICCAVDTMIEVPQEWVPEDRTVGTVSEFVEALVDLFVADSEQVREATKQMAGEIALAHLNLLVNQIKGLMEHSWTEGHINRSEPFDYLVATTMGTLRILMERDAEEKFSGELAQHSDFGSLVSLLAEYVNVLPFGPIAHRCKIKLGRILTRIGDKLALEPLKRDRLFNNVQSWTSQALKEAGDRNFRNLSNIQQCEDDVILLSGLAQLSAAMSLESGAEKHGRSSAKLLGDAEFFARFIQRITIETAEHQSVYAFKMLKQAQAILTNLITCNGNDCLGQCLEMTLSADVGLRYPFLQAMTVVLRQNTLTDLALRRRKSDSSLRPFTKMLMQRDLKLVQAITSTAMLQEFDILATVLYRIFHREGGVYLLLYGLLEHEVRSTEIQAQLFRANSIVTRIITQHVRTAGFTYFRNLLLPTVQAASEISPDMEHDDVVKIVETLLDRVVRIIDVPSPLRHIFSLISSTTLGKFESSRHAVSSFFFLRVLCPALVTPERFDITVEDDRRRILLLISKIIMNVANVQSFGTKDPQLAVYNDLLESKYQQIVDFLTELGAVWPEPLSSANTTDKIVATTDADVDEEFV</sequence>
<dbReference type="EMBL" id="JASBWV010000019">
    <property type="protein sequence ID" value="KAJ9121034.1"/>
    <property type="molecule type" value="Genomic_DNA"/>
</dbReference>
<dbReference type="Proteomes" id="UP001234202">
    <property type="component" value="Unassembled WGS sequence"/>
</dbReference>
<organism evidence="1 2">
    <name type="scientific">Naganishia onofrii</name>
    <dbReference type="NCBI Taxonomy" id="1851511"/>
    <lineage>
        <taxon>Eukaryota</taxon>
        <taxon>Fungi</taxon>
        <taxon>Dikarya</taxon>
        <taxon>Basidiomycota</taxon>
        <taxon>Agaricomycotina</taxon>
        <taxon>Tremellomycetes</taxon>
        <taxon>Filobasidiales</taxon>
        <taxon>Filobasidiaceae</taxon>
        <taxon>Naganishia</taxon>
    </lineage>
</organism>
<evidence type="ECO:0000313" key="2">
    <source>
        <dbReference type="Proteomes" id="UP001234202"/>
    </source>
</evidence>
<keyword evidence="2" id="KW-1185">Reference proteome</keyword>
<proteinExistence type="predicted"/>